<accession>A0ABQ1PVV7</accession>
<comment type="caution">
    <text evidence="1">The sequence shown here is derived from an EMBL/GenBank/DDBJ whole genome shotgun (WGS) entry which is preliminary data.</text>
</comment>
<evidence type="ECO:0008006" key="3">
    <source>
        <dbReference type="Google" id="ProtNLM"/>
    </source>
</evidence>
<evidence type="ECO:0000313" key="1">
    <source>
        <dbReference type="EMBL" id="GGD05433.1"/>
    </source>
</evidence>
<evidence type="ECO:0000313" key="2">
    <source>
        <dbReference type="Proteomes" id="UP000630615"/>
    </source>
</evidence>
<dbReference type="EMBL" id="BMKI01000023">
    <property type="protein sequence ID" value="GGD05433.1"/>
    <property type="molecule type" value="Genomic_DNA"/>
</dbReference>
<name>A0ABQ1PVV7_9ENTE</name>
<proteinExistence type="predicted"/>
<gene>
    <name evidence="1" type="ORF">GCM10011573_38610</name>
</gene>
<organism evidence="1 2">
    <name type="scientific">Enterococcus wangshanyuanii</name>
    <dbReference type="NCBI Taxonomy" id="2005703"/>
    <lineage>
        <taxon>Bacteria</taxon>
        <taxon>Bacillati</taxon>
        <taxon>Bacillota</taxon>
        <taxon>Bacilli</taxon>
        <taxon>Lactobacillales</taxon>
        <taxon>Enterococcaceae</taxon>
        <taxon>Enterococcus</taxon>
    </lineage>
</organism>
<dbReference type="Proteomes" id="UP000630615">
    <property type="component" value="Unassembled WGS sequence"/>
</dbReference>
<sequence length="51" mass="5631">MDKFKELNSAELAKVNAGSNDGFWFGVGYVAGTWWKANAAYNNALKQARGY</sequence>
<dbReference type="RefSeq" id="WP_188634546.1">
    <property type="nucleotide sequence ID" value="NZ_BMKI01000023.1"/>
</dbReference>
<reference evidence="2" key="1">
    <citation type="journal article" date="2019" name="Int. J. Syst. Evol. Microbiol.">
        <title>The Global Catalogue of Microorganisms (GCM) 10K type strain sequencing project: providing services to taxonomists for standard genome sequencing and annotation.</title>
        <authorList>
            <consortium name="The Broad Institute Genomics Platform"/>
            <consortium name="The Broad Institute Genome Sequencing Center for Infectious Disease"/>
            <person name="Wu L."/>
            <person name="Ma J."/>
        </authorList>
    </citation>
    <scope>NUCLEOTIDE SEQUENCE [LARGE SCALE GENOMIC DNA]</scope>
    <source>
        <strain evidence="2">CGMCC 1.15942</strain>
    </source>
</reference>
<keyword evidence="2" id="KW-1185">Reference proteome</keyword>
<protein>
    <recommendedName>
        <fullName evidence="3">Bacteriocin</fullName>
    </recommendedName>
</protein>